<reference evidence="4 5" key="1">
    <citation type="submission" date="2014-08" db="EMBL/GenBank/DDBJ databases">
        <title>Porphyromonas crevioricanis strain:COT-253_OH1447 Genome sequencing.</title>
        <authorList>
            <person name="Wallis C."/>
            <person name="Deusch O."/>
            <person name="O'Flynn C."/>
            <person name="Davis I."/>
            <person name="Jospin G."/>
            <person name="Darling A.E."/>
            <person name="Coil D.A."/>
            <person name="Alexiev A."/>
            <person name="Horsfall A."/>
            <person name="Kirkwood N."/>
            <person name="Harris S."/>
            <person name="Eisen J.A."/>
        </authorList>
    </citation>
    <scope>NUCLEOTIDE SEQUENCE [LARGE SCALE GENOMIC DNA]</scope>
    <source>
        <strain evidence="5">COT-253 OH1447</strain>
    </source>
</reference>
<keyword evidence="1 2" id="KW-0443">Lipid metabolism</keyword>
<feature type="active site" description="Proton acceptor" evidence="2">
    <location>
        <position position="189"/>
    </location>
</feature>
<dbReference type="PANTHER" id="PTHR46394:SF1">
    <property type="entry name" value="PNPLA DOMAIN-CONTAINING PROTEIN"/>
    <property type="match status" value="1"/>
</dbReference>
<dbReference type="PROSITE" id="PS51635">
    <property type="entry name" value="PNPLA"/>
    <property type="match status" value="1"/>
</dbReference>
<dbReference type="Gene3D" id="3.40.1090.10">
    <property type="entry name" value="Cytosolic phospholipase A2 catalytic domain"/>
    <property type="match status" value="2"/>
</dbReference>
<accession>A0AB34PF46</accession>
<feature type="short sequence motif" description="DGA/G" evidence="2">
    <location>
        <begin position="189"/>
        <end position="191"/>
    </location>
</feature>
<dbReference type="InterPro" id="IPR002641">
    <property type="entry name" value="PNPLA_dom"/>
</dbReference>
<dbReference type="AlphaFoldDB" id="A0AB34PF46"/>
<dbReference type="Pfam" id="PF01734">
    <property type="entry name" value="Patatin"/>
    <property type="match status" value="1"/>
</dbReference>
<name>A0AB34PF46_9PORP</name>
<dbReference type="EMBL" id="JQJC01000020">
    <property type="protein sequence ID" value="KGN94216.1"/>
    <property type="molecule type" value="Genomic_DNA"/>
</dbReference>
<feature type="short sequence motif" description="GXSXG" evidence="2">
    <location>
        <begin position="45"/>
        <end position="49"/>
    </location>
</feature>
<feature type="short sequence motif" description="GXGXXG" evidence="2">
    <location>
        <begin position="16"/>
        <end position="21"/>
    </location>
</feature>
<keyword evidence="2" id="KW-0442">Lipid degradation</keyword>
<evidence type="ECO:0000313" key="4">
    <source>
        <dbReference type="EMBL" id="KGN94216.1"/>
    </source>
</evidence>
<feature type="domain" description="PNPLA" evidence="3">
    <location>
        <begin position="12"/>
        <end position="202"/>
    </location>
</feature>
<dbReference type="GO" id="GO:0016042">
    <property type="term" value="P:lipid catabolic process"/>
    <property type="evidence" value="ECO:0007669"/>
    <property type="project" value="UniProtKB-UniRule"/>
</dbReference>
<evidence type="ECO:0000256" key="2">
    <source>
        <dbReference type="PROSITE-ProRule" id="PRU01161"/>
    </source>
</evidence>
<comment type="caution">
    <text evidence="4">The sequence shown here is derived from an EMBL/GenBank/DDBJ whole genome shotgun (WGS) entry which is preliminary data.</text>
</comment>
<dbReference type="SUPFAM" id="SSF52151">
    <property type="entry name" value="FabD/lysophospholipase-like"/>
    <property type="match status" value="1"/>
</dbReference>
<dbReference type="RefSeq" id="WP_036890054.1">
    <property type="nucleotide sequence ID" value="NZ_JQJC01000020.1"/>
</dbReference>
<evidence type="ECO:0000313" key="5">
    <source>
        <dbReference type="Proteomes" id="UP000030136"/>
    </source>
</evidence>
<protein>
    <submittedName>
        <fullName evidence="4">Patatin</fullName>
    </submittedName>
</protein>
<sequence>MAEQKSYFFQNLVFEGGGMKGLAYVGALEVLEQEQIYPNIKRVAGTSAGAIMAVLLGVGYTLEEVKEIVWGLDFKKFLDDSWGLIQDCHRLLNEYGWYKGDFFRSWIADLIARKLGNTEATFDDLKHSSCGLNTKEIYLVGTNLSTGYSEVFSHEHSPRFCIADAARISMSIPLFFSAKRNFRGDLYVDGGVLDNYPMKIFDRRKYVTSDWRRTDYYEEINRSIRLKSRKITDYVYNKQTLGFRLDSKEEIASFRDQSEAPIRRIENFWDYTFSLIKTLISVQDNTHLHSDDWQRTIYIDTLGVKSTDFHIGDDIKRALLESGRNHTKQYFEWYNNSEKKANR</sequence>
<keyword evidence="2" id="KW-0378">Hydrolase</keyword>
<dbReference type="GO" id="GO:0016787">
    <property type="term" value="F:hydrolase activity"/>
    <property type="evidence" value="ECO:0007669"/>
    <property type="project" value="UniProtKB-UniRule"/>
</dbReference>
<dbReference type="InterPro" id="IPR052580">
    <property type="entry name" value="Lipid_Hydrolase"/>
</dbReference>
<proteinExistence type="predicted"/>
<dbReference type="InterPro" id="IPR016035">
    <property type="entry name" value="Acyl_Trfase/lysoPLipase"/>
</dbReference>
<organism evidence="4 5">
    <name type="scientific">Porphyromonas crevioricanis</name>
    <dbReference type="NCBI Taxonomy" id="393921"/>
    <lineage>
        <taxon>Bacteria</taxon>
        <taxon>Pseudomonadati</taxon>
        <taxon>Bacteroidota</taxon>
        <taxon>Bacteroidia</taxon>
        <taxon>Bacteroidales</taxon>
        <taxon>Porphyromonadaceae</taxon>
        <taxon>Porphyromonas</taxon>
    </lineage>
</organism>
<evidence type="ECO:0000259" key="3">
    <source>
        <dbReference type="PROSITE" id="PS51635"/>
    </source>
</evidence>
<dbReference type="PANTHER" id="PTHR46394">
    <property type="entry name" value="ANNEXIN"/>
    <property type="match status" value="1"/>
</dbReference>
<gene>
    <name evidence="4" type="ORF">HQ38_06730</name>
</gene>
<feature type="active site" description="Nucleophile" evidence="2">
    <location>
        <position position="47"/>
    </location>
</feature>
<evidence type="ECO:0000256" key="1">
    <source>
        <dbReference type="ARBA" id="ARBA00023098"/>
    </source>
</evidence>
<dbReference type="CDD" id="cd07207">
    <property type="entry name" value="Pat_ExoU_VipD_like"/>
    <property type="match status" value="1"/>
</dbReference>
<dbReference type="Proteomes" id="UP000030136">
    <property type="component" value="Unassembled WGS sequence"/>
</dbReference>